<accession>A0A3A8N273</accession>
<comment type="caution">
    <text evidence="1">The sequence shown here is derived from an EMBL/GenBank/DDBJ whole genome shotgun (WGS) entry which is preliminary data.</text>
</comment>
<organism evidence="1 2">
    <name type="scientific">Corallococcus sicarius</name>
    <dbReference type="NCBI Taxonomy" id="2316726"/>
    <lineage>
        <taxon>Bacteria</taxon>
        <taxon>Pseudomonadati</taxon>
        <taxon>Myxococcota</taxon>
        <taxon>Myxococcia</taxon>
        <taxon>Myxococcales</taxon>
        <taxon>Cystobacterineae</taxon>
        <taxon>Myxococcaceae</taxon>
        <taxon>Corallococcus</taxon>
    </lineage>
</organism>
<protein>
    <submittedName>
        <fullName evidence="1">Latent transforming growth factor beta-binding protein</fullName>
    </submittedName>
</protein>
<dbReference type="Proteomes" id="UP000273405">
    <property type="component" value="Unassembled WGS sequence"/>
</dbReference>
<keyword evidence="2" id="KW-1185">Reference proteome</keyword>
<name>A0A3A8N273_9BACT</name>
<dbReference type="AlphaFoldDB" id="A0A3A8N273"/>
<evidence type="ECO:0000313" key="1">
    <source>
        <dbReference type="EMBL" id="RKH37629.1"/>
    </source>
</evidence>
<sequence>MRLPVTLRLALLVLWMGPGCPLDIQVREEADAGCTGQGCVLACLGDRECPEGQRCDDAFGQCEPGLRLTQPCPDSVSCPPLAFCREGRCARPCSSGCPTGYLCGPESQCIETCEGLTPETLGRFCESSLECARCGFCADTDGAKKCHQPCQADAECPGGEPGGCQLIPLSTLRVCRQP</sequence>
<reference evidence="2" key="1">
    <citation type="submission" date="2018-09" db="EMBL/GenBank/DDBJ databases">
        <authorList>
            <person name="Livingstone P.G."/>
            <person name="Whitworth D.E."/>
        </authorList>
    </citation>
    <scope>NUCLEOTIDE SEQUENCE [LARGE SCALE GENOMIC DNA]</scope>
    <source>
        <strain evidence="2">CA040B</strain>
    </source>
</reference>
<proteinExistence type="predicted"/>
<evidence type="ECO:0000313" key="2">
    <source>
        <dbReference type="Proteomes" id="UP000273405"/>
    </source>
</evidence>
<gene>
    <name evidence="1" type="ORF">D7X12_28965</name>
</gene>
<dbReference type="EMBL" id="RAWG01000230">
    <property type="protein sequence ID" value="RKH37629.1"/>
    <property type="molecule type" value="Genomic_DNA"/>
</dbReference>